<evidence type="ECO:0000256" key="4">
    <source>
        <dbReference type="ARBA" id="ARBA00023194"/>
    </source>
</evidence>
<dbReference type="Pfam" id="PF00550">
    <property type="entry name" value="PP-binding"/>
    <property type="match status" value="1"/>
</dbReference>
<dbReference type="Proteomes" id="UP000623440">
    <property type="component" value="Unassembled WGS sequence"/>
</dbReference>
<dbReference type="Gene3D" id="3.30.559.10">
    <property type="entry name" value="Chloramphenicol acetyltransferase-like domain"/>
    <property type="match status" value="3"/>
</dbReference>
<dbReference type="PANTHER" id="PTHR45398:SF1">
    <property type="entry name" value="ENZYME, PUTATIVE (JCVI)-RELATED"/>
    <property type="match status" value="1"/>
</dbReference>
<keyword evidence="4" id="KW-0045">Antibiotic biosynthesis</keyword>
<dbReference type="SUPFAM" id="SSF52777">
    <property type="entry name" value="CoA-dependent acyltransferases"/>
    <property type="match status" value="6"/>
</dbReference>
<reference evidence="6 7" key="1">
    <citation type="journal article" date="2020" name="ISME J.">
        <title>Comparative genomics reveals insights into cyanobacterial evolution and habitat adaptation.</title>
        <authorList>
            <person name="Chen M.Y."/>
            <person name="Teng W.K."/>
            <person name="Zhao L."/>
            <person name="Hu C.X."/>
            <person name="Zhou Y.K."/>
            <person name="Han B.P."/>
            <person name="Song L.R."/>
            <person name="Shu W.S."/>
        </authorList>
    </citation>
    <scope>NUCLEOTIDE SEQUENCE [LARGE SCALE GENOMIC DNA]</scope>
    <source>
        <strain evidence="6 7">FACHB-838</strain>
    </source>
</reference>
<dbReference type="InterPro" id="IPR001242">
    <property type="entry name" value="Condensation_dom"/>
</dbReference>
<evidence type="ECO:0000256" key="2">
    <source>
        <dbReference type="ARBA" id="ARBA00022450"/>
    </source>
</evidence>
<dbReference type="Gene3D" id="3.40.50.980">
    <property type="match status" value="2"/>
</dbReference>
<evidence type="ECO:0000259" key="5">
    <source>
        <dbReference type="PROSITE" id="PS50075"/>
    </source>
</evidence>
<dbReference type="RefSeq" id="WP_190946024.1">
    <property type="nucleotide sequence ID" value="NZ_JACJSI010000242.1"/>
</dbReference>
<dbReference type="Gene3D" id="3.30.559.30">
    <property type="entry name" value="Nonribosomal peptide synthetase, condensation domain"/>
    <property type="match status" value="3"/>
</dbReference>
<dbReference type="InterPro" id="IPR009081">
    <property type="entry name" value="PP-bd_ACP"/>
</dbReference>
<comment type="caution">
    <text evidence="6">The sequence shown here is derived from an EMBL/GenBank/DDBJ whole genome shotgun (WGS) entry which is preliminary data.</text>
</comment>
<keyword evidence="3" id="KW-0597">Phosphoprotein</keyword>
<dbReference type="Gene3D" id="1.10.1200.10">
    <property type="entry name" value="ACP-like"/>
    <property type="match status" value="1"/>
</dbReference>
<dbReference type="InterPro" id="IPR045851">
    <property type="entry name" value="AMP-bd_C_sf"/>
</dbReference>
<comment type="cofactor">
    <cofactor evidence="1">
        <name>pantetheine 4'-phosphate</name>
        <dbReference type="ChEBI" id="CHEBI:47942"/>
    </cofactor>
</comment>
<dbReference type="CDD" id="cd19534">
    <property type="entry name" value="E_NRPS"/>
    <property type="match status" value="1"/>
</dbReference>
<dbReference type="NCBIfam" id="TIGR01733">
    <property type="entry name" value="AA-adenyl-dom"/>
    <property type="match status" value="1"/>
</dbReference>
<name>A0ABR8E236_9NOSO</name>
<dbReference type="InterPro" id="IPR010071">
    <property type="entry name" value="AA_adenyl_dom"/>
</dbReference>
<dbReference type="Pfam" id="PF13193">
    <property type="entry name" value="AMP-binding_C"/>
    <property type="match status" value="1"/>
</dbReference>
<dbReference type="CDD" id="cd19543">
    <property type="entry name" value="DCL_NRPS"/>
    <property type="match status" value="1"/>
</dbReference>
<sequence>MTTKVSSTFRLSPQQRHLWLLHKVGQSLPYHAQCAVRIEGNLNEEIFQAALNEVVNQHEILRTGFSCSLGMDIPFQVINDSSLISLKTYDLSGVRQQEQKTKLEAIVNHLNQQNLDLSQDSLLHFSLVTLALDKYVLFINMSALSADTASLRNLVNEIIKIYSKLLINHQIDDEPLQYADISEIFNELTESEDTQTGIEYWRKQNLSTILNLKLPYEKQPIKNGEFKPQVLRLRVDQELKEKIAVFAQQYNTSFSFFFLACWQILLWRLTEKSDALIAMGYDGRTYEGLEEALGLFGKYLPIRCSIKENVSFFEILNQLKESIKDVYQWQDYFAWEHIEVINKNNEGQLFFPFCFDYEEEYPTYSTNNISFSIYKQYSCFDRYKVKLSCVHEDSVLFTDFYYDEHWLTENNIQRLGEHFYVLLNSILEVPYTSVDRINILSDGEREKLLFEFNSTQVNYPKDQLIHQLFEQQTQHTPDKIAVVFENQQLTYAELNQRANQLAHYLQKLGVGPEVMVGICVERSLEMLVGLLGILKAGGAYVPLDPTYPKQRLAFMLADSQVPVLLTQQRLIEVLPEYTSSVVYLDTDWQTIAGQSDQNPNNKITPENLAYTIYTSGSTGRPKGTMIVHQGLVNYLNWCTEAYTVSQGTGAPVHSSLAFDLTITGLFSPLLVGCKVEILPEDRSIENLCTAIRNGNNFSLIKLTPAQLALLNQQLAPEELAGRTRAFIIGGENLLSQHLTLWQTYAPETALVNEYGPTETVVGCCIYTAPPDQQLSGSVPIGRPIANMQIYILDCQMQPLPVGVPGELYIGGAALARGYLKRPDLTAEKFVPHPFSLEAGARLYRSGDLARHLPDGNIEYLGRIDEQVKVRGYRIELGEIESLLRQHEAVREAVILPWEQEPGQQRLVAYMVSKPGLSLTVKELRNFLQAQLPEYMVPATFIYLKALPLTSNGKVDRRALPAPDTARPLLEEAYVAPRNPVEERLTAIWTEVLGLKQVGIYDNFFELGGDSILSIQIIARANQSGIKLIAKQMFQYQTIAGLAKVADTTSVMAIAQSPVTGKVLLTPIQQWFFEQELPQPQHYNQAILLQVRQTLDIGLLGQAVQHLLGHHDALRLRFSRSTIGWLQVNAPEDALSPCLQVDLSALPEALQPAALQTAADRVQASLNLSDGPVVRVALFNLGSHQPCRLLLVIHHLVVDGVSWRILLEDLQTVYQQIKQNQSITLAPKTTSFQQWAEVLNEYVRSQSLEQELSYWLAEPRFRVHPIPRDYPQSKDNTGGFSNTVSVTLDAKDTNALLKNVSQAYRTQINDVLLTALLQVLSSWSGDHYLLVDLEGHGRENLIEDIDISRTIGWFTTVFPVLLELEAADNLGEVLKSVKEQLRWIPNQGIGYGLLRYLKQDTAITEQLQNLPQAEILFNYLGQFDSLFLSDSMFKLAQESSGSEQSLQNSRSHVLEINALVVEGKLKIDWTYSETIHQRSTIEKQASQFVKALIALINHCESPEAGGFTPSDFPLAKIDQQTLDNLLLGSEDIEDIYPLSPAQEGILFHTLYAPTSEVYFNQTSCTLQGNLNISAFKQAWNQVVKRHSILRTAFFWQVLNTPLQVVFKEAHLPFEQQNWQGIDLTKQQTDFKKFLQADRDQGFDLTTAPLMRLALIQLDEKTYQFMWSNHHLLLDGWSTSLVLKEVFGFYEAYCQRQDLNLESSRPYKDYISWLQQQELTKAEAFWRQTLSGFSEPTPLNINKAPTSLVDEDFYDEQKLQLSALATSALQSLARHHQLTLNTFVQGAWALLLSRYSNQFDVVFGATVSGRPPTITGVESLVGLFINTLPLRVQILPEALLLDWLTQLQIQQAEMLQYDYSPLVQVQGWSDLPRGASLFESIVVFENQPFDESLLEPGGRLKIGNISAVEQTNYRLTLTAVPGTRLSLNLGYNCRHFTGESITLMLENLQTILEAVTSNPTQKLSEIPLISESQKQLLLTEWNQTQTEYPKHLCIHQLIETVA</sequence>
<keyword evidence="7" id="KW-1185">Reference proteome</keyword>
<gene>
    <name evidence="6" type="ORF">H6G97_39465</name>
</gene>
<dbReference type="NCBIfam" id="TIGR01720">
    <property type="entry name" value="NRPS-para261"/>
    <property type="match status" value="1"/>
</dbReference>
<dbReference type="InterPro" id="IPR025110">
    <property type="entry name" value="AMP-bd_C"/>
</dbReference>
<dbReference type="Gene3D" id="3.30.300.30">
    <property type="match status" value="1"/>
</dbReference>
<dbReference type="CDD" id="cd05930">
    <property type="entry name" value="A_NRPS"/>
    <property type="match status" value="1"/>
</dbReference>
<dbReference type="InterPro" id="IPR023213">
    <property type="entry name" value="CAT-like_dom_sf"/>
</dbReference>
<dbReference type="Gene3D" id="2.30.38.10">
    <property type="entry name" value="Luciferase, Domain 3"/>
    <property type="match status" value="1"/>
</dbReference>
<dbReference type="InterPro" id="IPR010060">
    <property type="entry name" value="NRPS_synth"/>
</dbReference>
<dbReference type="PROSITE" id="PS00012">
    <property type="entry name" value="PHOSPHOPANTETHEINE"/>
    <property type="match status" value="1"/>
</dbReference>
<feature type="domain" description="Carrier" evidence="5">
    <location>
        <begin position="975"/>
        <end position="1049"/>
    </location>
</feature>
<feature type="non-terminal residue" evidence="6">
    <location>
        <position position="2000"/>
    </location>
</feature>
<protein>
    <submittedName>
        <fullName evidence="6">Amino acid adenylation domain-containing protein</fullName>
    </submittedName>
</protein>
<dbReference type="Pfam" id="PF00668">
    <property type="entry name" value="Condensation"/>
    <property type="match status" value="3"/>
</dbReference>
<dbReference type="SUPFAM" id="SSF47336">
    <property type="entry name" value="ACP-like"/>
    <property type="match status" value="1"/>
</dbReference>
<keyword evidence="2" id="KW-0596">Phosphopantetheine</keyword>
<dbReference type="PROSITE" id="PS50075">
    <property type="entry name" value="CARRIER"/>
    <property type="match status" value="1"/>
</dbReference>
<organism evidence="6 7">
    <name type="scientific">Nostoc flagelliforme FACHB-838</name>
    <dbReference type="NCBI Taxonomy" id="2692904"/>
    <lineage>
        <taxon>Bacteria</taxon>
        <taxon>Bacillati</taxon>
        <taxon>Cyanobacteriota</taxon>
        <taxon>Cyanophyceae</taxon>
        <taxon>Nostocales</taxon>
        <taxon>Nostocaceae</taxon>
        <taxon>Nostoc</taxon>
    </lineage>
</organism>
<dbReference type="InterPro" id="IPR006162">
    <property type="entry name" value="Ppantetheine_attach_site"/>
</dbReference>
<dbReference type="Pfam" id="PF00501">
    <property type="entry name" value="AMP-binding"/>
    <property type="match status" value="1"/>
</dbReference>
<evidence type="ECO:0000256" key="1">
    <source>
        <dbReference type="ARBA" id="ARBA00001957"/>
    </source>
</evidence>
<dbReference type="PANTHER" id="PTHR45398">
    <property type="match status" value="1"/>
</dbReference>
<evidence type="ECO:0000256" key="3">
    <source>
        <dbReference type="ARBA" id="ARBA00022553"/>
    </source>
</evidence>
<dbReference type="InterPro" id="IPR000873">
    <property type="entry name" value="AMP-dep_synth/lig_dom"/>
</dbReference>
<proteinExistence type="predicted"/>
<dbReference type="SUPFAM" id="SSF56801">
    <property type="entry name" value="Acetyl-CoA synthetase-like"/>
    <property type="match status" value="1"/>
</dbReference>
<evidence type="ECO:0000313" key="6">
    <source>
        <dbReference type="EMBL" id="MBD2535166.1"/>
    </source>
</evidence>
<accession>A0ABR8E236</accession>
<dbReference type="EMBL" id="JACJSI010000242">
    <property type="protein sequence ID" value="MBD2535166.1"/>
    <property type="molecule type" value="Genomic_DNA"/>
</dbReference>
<evidence type="ECO:0000313" key="7">
    <source>
        <dbReference type="Proteomes" id="UP000623440"/>
    </source>
</evidence>
<dbReference type="InterPro" id="IPR036736">
    <property type="entry name" value="ACP-like_sf"/>
</dbReference>